<evidence type="ECO:0000256" key="3">
    <source>
        <dbReference type="ARBA" id="ARBA00022490"/>
    </source>
</evidence>
<feature type="compositionally biased region" description="Polar residues" evidence="8">
    <location>
        <begin position="242"/>
        <end position="256"/>
    </location>
</feature>
<feature type="region of interest" description="Disordered" evidence="8">
    <location>
        <begin position="262"/>
        <end position="318"/>
    </location>
</feature>
<dbReference type="GO" id="GO:0000776">
    <property type="term" value="C:kinetochore"/>
    <property type="evidence" value="ECO:0007669"/>
    <property type="project" value="TreeGrafter"/>
</dbReference>
<accession>A0A9W7XY32</accession>
<dbReference type="InterPro" id="IPR033494">
    <property type="entry name" value="NUDE"/>
</dbReference>
<dbReference type="Pfam" id="PF04880">
    <property type="entry name" value="NUDE_C"/>
    <property type="match status" value="1"/>
</dbReference>
<keyword evidence="6" id="KW-0206">Cytoskeleton</keyword>
<dbReference type="EMBL" id="JANBOJ010000252">
    <property type="protein sequence ID" value="KAJ1720497.1"/>
    <property type="molecule type" value="Genomic_DNA"/>
</dbReference>
<feature type="domain" description="NUDE" evidence="9">
    <location>
        <begin position="114"/>
        <end position="178"/>
    </location>
</feature>
<feature type="coiled-coil region" evidence="7">
    <location>
        <begin position="94"/>
        <end position="166"/>
    </location>
</feature>
<reference evidence="10" key="1">
    <citation type="submission" date="2022-07" db="EMBL/GenBank/DDBJ databases">
        <title>Phylogenomic reconstructions and comparative analyses of Kickxellomycotina fungi.</title>
        <authorList>
            <person name="Reynolds N.K."/>
            <person name="Stajich J.E."/>
            <person name="Barry K."/>
            <person name="Grigoriev I.V."/>
            <person name="Crous P."/>
            <person name="Smith M.E."/>
        </authorList>
    </citation>
    <scope>NUCLEOTIDE SEQUENCE</scope>
    <source>
        <strain evidence="10">NBRC 32514</strain>
    </source>
</reference>
<keyword evidence="3" id="KW-0963">Cytoplasm</keyword>
<evidence type="ECO:0000256" key="8">
    <source>
        <dbReference type="SAM" id="MobiDB-lite"/>
    </source>
</evidence>
<dbReference type="GO" id="GO:0007059">
    <property type="term" value="P:chromosome segregation"/>
    <property type="evidence" value="ECO:0007669"/>
    <property type="project" value="TreeGrafter"/>
</dbReference>
<comment type="caution">
    <text evidence="10">The sequence shown here is derived from an EMBL/GenBank/DDBJ whole genome shotgun (WGS) entry which is preliminary data.</text>
</comment>
<protein>
    <submittedName>
        <fullName evidence="10">NADH:ubiquinone oxidoreductase</fullName>
    </submittedName>
</protein>
<dbReference type="OrthoDB" id="5877028at2759"/>
<evidence type="ECO:0000256" key="2">
    <source>
        <dbReference type="ARBA" id="ARBA00007429"/>
    </source>
</evidence>
<dbReference type="GO" id="GO:0008017">
    <property type="term" value="F:microtubule binding"/>
    <property type="evidence" value="ECO:0007669"/>
    <property type="project" value="InterPro"/>
</dbReference>
<dbReference type="GO" id="GO:0000132">
    <property type="term" value="P:establishment of mitotic spindle orientation"/>
    <property type="evidence" value="ECO:0007669"/>
    <property type="project" value="TreeGrafter"/>
</dbReference>
<dbReference type="PANTHER" id="PTHR10921">
    <property type="entry name" value="NUCLEAR DISTRIBUTION PROTEIN NUDE HOMOLOG 1"/>
    <property type="match status" value="1"/>
</dbReference>
<dbReference type="GO" id="GO:0051642">
    <property type="term" value="P:centrosome localization"/>
    <property type="evidence" value="ECO:0007669"/>
    <property type="project" value="TreeGrafter"/>
</dbReference>
<evidence type="ECO:0000256" key="4">
    <source>
        <dbReference type="ARBA" id="ARBA00022701"/>
    </source>
</evidence>
<evidence type="ECO:0000256" key="6">
    <source>
        <dbReference type="ARBA" id="ARBA00023212"/>
    </source>
</evidence>
<dbReference type="AlphaFoldDB" id="A0A9W7XY32"/>
<feature type="coiled-coil region" evidence="7">
    <location>
        <begin position="2"/>
        <end position="68"/>
    </location>
</feature>
<feature type="region of interest" description="Disordered" evidence="8">
    <location>
        <begin position="237"/>
        <end position="256"/>
    </location>
</feature>
<dbReference type="GO" id="GO:0007020">
    <property type="term" value="P:microtubule nucleation"/>
    <property type="evidence" value="ECO:0007669"/>
    <property type="project" value="TreeGrafter"/>
</dbReference>
<evidence type="ECO:0000259" key="9">
    <source>
        <dbReference type="Pfam" id="PF04880"/>
    </source>
</evidence>
<evidence type="ECO:0000313" key="11">
    <source>
        <dbReference type="Proteomes" id="UP001149813"/>
    </source>
</evidence>
<evidence type="ECO:0000256" key="5">
    <source>
        <dbReference type="ARBA" id="ARBA00023054"/>
    </source>
</evidence>
<dbReference type="GO" id="GO:0047496">
    <property type="term" value="P:vesicle transport along microtubule"/>
    <property type="evidence" value="ECO:0007669"/>
    <property type="project" value="TreeGrafter"/>
</dbReference>
<dbReference type="Gene3D" id="6.10.250.1080">
    <property type="match status" value="1"/>
</dbReference>
<keyword evidence="4" id="KW-0493">Microtubule</keyword>
<proteinExistence type="inferred from homology"/>
<name>A0A9W7XY32_9FUNG</name>
<evidence type="ECO:0000256" key="7">
    <source>
        <dbReference type="SAM" id="Coils"/>
    </source>
</evidence>
<comment type="similarity">
    <text evidence="2">Belongs to the nudE family.</text>
</comment>
<feature type="compositionally biased region" description="Basic and acidic residues" evidence="8">
    <location>
        <begin position="281"/>
        <end position="302"/>
    </location>
</feature>
<organism evidence="10 11">
    <name type="scientific">Coemansia erecta</name>
    <dbReference type="NCBI Taxonomy" id="147472"/>
    <lineage>
        <taxon>Eukaryota</taxon>
        <taxon>Fungi</taxon>
        <taxon>Fungi incertae sedis</taxon>
        <taxon>Zoopagomycota</taxon>
        <taxon>Kickxellomycotina</taxon>
        <taxon>Kickxellomycetes</taxon>
        <taxon>Kickxellales</taxon>
        <taxon>Kickxellaceae</taxon>
        <taxon>Coemansia</taxon>
    </lineage>
</organism>
<sequence>MAMDMRERYMDKELELEEFQVQSGELEAELESEIARLESALAELRARNEKYKHDIEDLKEKYQRVQLKAGEDLASIERELQFVRSQQEYYKSRTRDLEQTNDDLERNERAAKSSLQAMECKLSRAVEENTHLMGEVNTKKVLVDEVQRLKDELKDLNLELNVVRSRNSRAVPQSSGMSKSTANADFGGGENPALMVHNIMSRVKDLESRLAGARTKVTPLIGANGQYATLHSRITRGRNIANPKTGSTASGDLPQKSATVRGFSSVSNGESRISGSSLADSRMERTRAMQEIMRKRKEEEALRQQQQQQTVPQRRPLV</sequence>
<dbReference type="PANTHER" id="PTHR10921:SF1">
    <property type="entry name" value="NUCLEAR DISTRIBUTION PROTEIN NUDE HOMOLOG"/>
    <property type="match status" value="1"/>
</dbReference>
<evidence type="ECO:0000256" key="1">
    <source>
        <dbReference type="ARBA" id="ARBA00004245"/>
    </source>
</evidence>
<keyword evidence="11" id="KW-1185">Reference proteome</keyword>
<feature type="compositionally biased region" description="Polar residues" evidence="8">
    <location>
        <begin position="262"/>
        <end position="279"/>
    </location>
</feature>
<keyword evidence="5 7" id="KW-0175">Coiled coil</keyword>
<evidence type="ECO:0000313" key="10">
    <source>
        <dbReference type="EMBL" id="KAJ1720497.1"/>
    </source>
</evidence>
<dbReference type="GO" id="GO:0005871">
    <property type="term" value="C:kinesin complex"/>
    <property type="evidence" value="ECO:0007669"/>
    <property type="project" value="TreeGrafter"/>
</dbReference>
<dbReference type="InterPro" id="IPR006964">
    <property type="entry name" value="NUDE_dom"/>
</dbReference>
<comment type="subcellular location">
    <subcellularLocation>
        <location evidence="1">Cytoplasm</location>
        <location evidence="1">Cytoskeleton</location>
    </subcellularLocation>
</comment>
<dbReference type="Proteomes" id="UP001149813">
    <property type="component" value="Unassembled WGS sequence"/>
</dbReference>
<gene>
    <name evidence="10" type="primary">NDE1_3</name>
    <name evidence="10" type="ORF">LPJ53_004879</name>
</gene>